<dbReference type="RefSeq" id="WP_123694832.1">
    <property type="nucleotide sequence ID" value="NZ_AP019700.1"/>
</dbReference>
<name>A0A3N1KK17_9PROT</name>
<proteinExistence type="predicted"/>
<accession>A0A3N1KK17</accession>
<comment type="caution">
    <text evidence="2">The sequence shown here is derived from an EMBL/GenBank/DDBJ whole genome shotgun (WGS) entry which is preliminary data.</text>
</comment>
<organism evidence="2 3">
    <name type="scientific">Stella humosa</name>
    <dbReference type="NCBI Taxonomy" id="94"/>
    <lineage>
        <taxon>Bacteria</taxon>
        <taxon>Pseudomonadati</taxon>
        <taxon>Pseudomonadota</taxon>
        <taxon>Alphaproteobacteria</taxon>
        <taxon>Rhodospirillales</taxon>
        <taxon>Stellaceae</taxon>
        <taxon>Stella</taxon>
    </lineage>
</organism>
<reference evidence="2 3" key="1">
    <citation type="submission" date="2018-11" db="EMBL/GenBank/DDBJ databases">
        <title>Genomic Encyclopedia of Type Strains, Phase IV (KMG-IV): sequencing the most valuable type-strain genomes for metagenomic binning, comparative biology and taxonomic classification.</title>
        <authorList>
            <person name="Goeker M."/>
        </authorList>
    </citation>
    <scope>NUCLEOTIDE SEQUENCE [LARGE SCALE GENOMIC DNA]</scope>
    <source>
        <strain evidence="2 3">DSM 5900</strain>
    </source>
</reference>
<dbReference type="AlphaFoldDB" id="A0A3N1KK17"/>
<keyword evidence="3" id="KW-1185">Reference proteome</keyword>
<feature type="signal peptide" evidence="1">
    <location>
        <begin position="1"/>
        <end position="25"/>
    </location>
</feature>
<protein>
    <recommendedName>
        <fullName evidence="4">Rap1a immunity protein domain-containing protein</fullName>
    </recommendedName>
</protein>
<evidence type="ECO:0000313" key="2">
    <source>
        <dbReference type="EMBL" id="ROP81171.1"/>
    </source>
</evidence>
<evidence type="ECO:0008006" key="4">
    <source>
        <dbReference type="Google" id="ProtNLM"/>
    </source>
</evidence>
<keyword evidence="1" id="KW-0732">Signal</keyword>
<gene>
    <name evidence="2" type="ORF">EDC65_5026</name>
</gene>
<evidence type="ECO:0000256" key="1">
    <source>
        <dbReference type="SAM" id="SignalP"/>
    </source>
</evidence>
<dbReference type="EMBL" id="RJKX01000018">
    <property type="protein sequence ID" value="ROP81171.1"/>
    <property type="molecule type" value="Genomic_DNA"/>
</dbReference>
<sequence>MRSIAIALSALAISAVALTAGPALAQSPSGSELGGKLAQEMCVDGTLYYLSADEAKTYETFYVYGVHMETPDIERWFQHNPQNSAAGAYCLRRFRGATPTCKKAVVQHVVNTIGTTVRHVLAIAGPWTDDPCW</sequence>
<evidence type="ECO:0000313" key="3">
    <source>
        <dbReference type="Proteomes" id="UP000278222"/>
    </source>
</evidence>
<feature type="chain" id="PRO_5018018420" description="Rap1a immunity protein domain-containing protein" evidence="1">
    <location>
        <begin position="26"/>
        <end position="133"/>
    </location>
</feature>
<dbReference type="Proteomes" id="UP000278222">
    <property type="component" value="Unassembled WGS sequence"/>
</dbReference>